<comment type="caution">
    <text evidence="1">The sequence shown here is derived from an EMBL/GenBank/DDBJ whole genome shotgun (WGS) entry which is preliminary data.</text>
</comment>
<dbReference type="EMBL" id="CAXAMN010018446">
    <property type="protein sequence ID" value="CAK9052477.1"/>
    <property type="molecule type" value="Genomic_DNA"/>
</dbReference>
<name>A0ABP0MNS5_9DINO</name>
<keyword evidence="2" id="KW-1185">Reference proteome</keyword>
<evidence type="ECO:0000313" key="2">
    <source>
        <dbReference type="Proteomes" id="UP001642484"/>
    </source>
</evidence>
<protein>
    <recommendedName>
        <fullName evidence="3">CSD domain-containing protein</fullName>
    </recommendedName>
</protein>
<reference evidence="1 2" key="1">
    <citation type="submission" date="2024-02" db="EMBL/GenBank/DDBJ databases">
        <authorList>
            <person name="Chen Y."/>
            <person name="Shah S."/>
            <person name="Dougan E. K."/>
            <person name="Thang M."/>
            <person name="Chan C."/>
        </authorList>
    </citation>
    <scope>NUCLEOTIDE SEQUENCE [LARGE SCALE GENOMIC DNA]</scope>
</reference>
<dbReference type="InterPro" id="IPR012340">
    <property type="entry name" value="NA-bd_OB-fold"/>
</dbReference>
<dbReference type="SUPFAM" id="SSF50249">
    <property type="entry name" value="Nucleic acid-binding proteins"/>
    <property type="match status" value="1"/>
</dbReference>
<proteinExistence type="predicted"/>
<dbReference type="Gene3D" id="2.40.50.140">
    <property type="entry name" value="Nucleic acid-binding proteins"/>
    <property type="match status" value="1"/>
</dbReference>
<accession>A0ABP0MNS5</accession>
<dbReference type="Proteomes" id="UP001642484">
    <property type="component" value="Unassembled WGS sequence"/>
</dbReference>
<gene>
    <name evidence="1" type="ORF">CCMP2556_LOCUS26469</name>
</gene>
<evidence type="ECO:0008006" key="3">
    <source>
        <dbReference type="Google" id="ProtNLM"/>
    </source>
</evidence>
<organism evidence="1 2">
    <name type="scientific">Durusdinium trenchii</name>
    <dbReference type="NCBI Taxonomy" id="1381693"/>
    <lineage>
        <taxon>Eukaryota</taxon>
        <taxon>Sar</taxon>
        <taxon>Alveolata</taxon>
        <taxon>Dinophyceae</taxon>
        <taxon>Suessiales</taxon>
        <taxon>Symbiodiniaceae</taxon>
        <taxon>Durusdinium</taxon>
    </lineage>
</organism>
<evidence type="ECO:0000313" key="1">
    <source>
        <dbReference type="EMBL" id="CAK9052477.1"/>
    </source>
</evidence>
<sequence length="423" mass="48476">MEFVPLHGTVSTVKEDRGFGFIEVEGRSRDLYFKLHSLVHGLVPARGDRVKVFTRADRKGDEYVYRVELTQLASKRSRWREALRIMDDWRQKMQSDSTSQNALLEASSCLAVWRAVSELLTKAMHPQWDALAPEQPEATEKEEVKGADAMEVDATATPSTSRSVKRHELVFRKFAEEVMRQNEDLRPRLPSKRCQMSVGQVFFTHGEVSPQFRNGDTLTQLVSDLRRGRVLPSQDDRLRLEVFRLKQRVRSVNNRRLWVLKEFQKEHSESTVEVCVNIHPLCKGTAKFIADLCECTPVSSEVAAHPDTLAAQATLKDIAAERNCSNAPPWALEDRAELRSHVAVDELQFAGQRAGSVAQRKRRRELEDFELLAFFRIGAWLKAIVLGRRPWTWWSSKMACTSRIESLVKHYTLCNWSRKSASV</sequence>